<feature type="transmembrane region" description="Helical" evidence="6">
    <location>
        <begin position="378"/>
        <end position="395"/>
    </location>
</feature>
<feature type="compositionally biased region" description="Polar residues" evidence="5">
    <location>
        <begin position="35"/>
        <end position="49"/>
    </location>
</feature>
<evidence type="ECO:0000256" key="2">
    <source>
        <dbReference type="ARBA" id="ARBA00022692"/>
    </source>
</evidence>
<evidence type="ECO:0000256" key="3">
    <source>
        <dbReference type="ARBA" id="ARBA00022989"/>
    </source>
</evidence>
<feature type="transmembrane region" description="Helical" evidence="6">
    <location>
        <begin position="258"/>
        <end position="278"/>
    </location>
</feature>
<evidence type="ECO:0000256" key="6">
    <source>
        <dbReference type="SAM" id="Phobius"/>
    </source>
</evidence>
<dbReference type="Proteomes" id="UP001652582">
    <property type="component" value="Chromosome Z"/>
</dbReference>
<gene>
    <name evidence="9" type="primary">LOC112045509</name>
</gene>
<sequence length="467" mass="51483">MKTQEKINISHISGAVVAVNDQSVEEGYKGFASRQQSLESKSHLDNVSTDGHPHHVTHPTSYLDTLLHLFRGNIGSGLLAMGDAFKNGGIVFSPIMTAVLGIICVHSQHLLLNCSEEMYRKTKRAKPPGFADTVSLVFQYGPARLKPLAPAMKLLVNTFLCITQLGFCCVYIVFIANNVKMICDQYDIHIGLSVHMIFVFVPVLLICMIRNLKYLTPFSTLANVLMAIGVGAVLYEATQDLPSVESRVYLASWYQLPLYFGTAVYAFEGIGLVLPLKNEMRNPEQFQKPLGVLNVGMVVVASIFITVGFLGYLKWGEDVAGSLTLNLKPGYVISMTVQILITLAMLLTYPLQFYVPVAITWPALRKKYGQKSPVMKEYVYRSILVLVTFMLAESIPQLGLFISLVGAVSSTALALMFPPIIQLVYTYQNDNGIPPLMGLKNACIILLGVFIFITGTYESIASIVRAF</sequence>
<dbReference type="OrthoDB" id="1684102at2759"/>
<feature type="transmembrane region" description="Helical" evidence="6">
    <location>
        <begin position="332"/>
        <end position="357"/>
    </location>
</feature>
<dbReference type="PANTHER" id="PTHR22950">
    <property type="entry name" value="AMINO ACID TRANSPORTER"/>
    <property type="match status" value="1"/>
</dbReference>
<feature type="region of interest" description="Disordered" evidence="5">
    <location>
        <begin position="35"/>
        <end position="55"/>
    </location>
</feature>
<accession>A0A6J1MX09</accession>
<keyword evidence="3 6" id="KW-1133">Transmembrane helix</keyword>
<dbReference type="KEGG" id="bany:112045509"/>
<feature type="domain" description="Amino acid transporter transmembrane" evidence="7">
    <location>
        <begin position="58"/>
        <end position="460"/>
    </location>
</feature>
<dbReference type="GO" id="GO:0005774">
    <property type="term" value="C:vacuolar membrane"/>
    <property type="evidence" value="ECO:0007669"/>
    <property type="project" value="TreeGrafter"/>
</dbReference>
<keyword evidence="4 6" id="KW-0472">Membrane</keyword>
<protein>
    <submittedName>
        <fullName evidence="9">Proton-coupled amino acid transporter-like protein CG1139</fullName>
    </submittedName>
</protein>
<organism evidence="8 9">
    <name type="scientific">Bicyclus anynana</name>
    <name type="common">Squinting bush brown butterfly</name>
    <dbReference type="NCBI Taxonomy" id="110368"/>
    <lineage>
        <taxon>Eukaryota</taxon>
        <taxon>Metazoa</taxon>
        <taxon>Ecdysozoa</taxon>
        <taxon>Arthropoda</taxon>
        <taxon>Hexapoda</taxon>
        <taxon>Insecta</taxon>
        <taxon>Pterygota</taxon>
        <taxon>Neoptera</taxon>
        <taxon>Endopterygota</taxon>
        <taxon>Lepidoptera</taxon>
        <taxon>Glossata</taxon>
        <taxon>Ditrysia</taxon>
        <taxon>Papilionoidea</taxon>
        <taxon>Nymphalidae</taxon>
        <taxon>Satyrinae</taxon>
        <taxon>Satyrini</taxon>
        <taxon>Mycalesina</taxon>
        <taxon>Bicyclus</taxon>
    </lineage>
</organism>
<dbReference type="RefSeq" id="XP_023937477.1">
    <property type="nucleotide sequence ID" value="XM_024081709.2"/>
</dbReference>
<comment type="subcellular location">
    <subcellularLocation>
        <location evidence="1">Membrane</location>
        <topology evidence="1">Multi-pass membrane protein</topology>
    </subcellularLocation>
</comment>
<dbReference type="InterPro" id="IPR013057">
    <property type="entry name" value="AA_transpt_TM"/>
</dbReference>
<evidence type="ECO:0000313" key="9">
    <source>
        <dbReference type="RefSeq" id="XP_023937477.1"/>
    </source>
</evidence>
<keyword evidence="2 6" id="KW-0812">Transmembrane</keyword>
<evidence type="ECO:0000259" key="7">
    <source>
        <dbReference type="Pfam" id="PF01490"/>
    </source>
</evidence>
<proteinExistence type="predicted"/>
<evidence type="ECO:0000256" key="5">
    <source>
        <dbReference type="SAM" id="MobiDB-lite"/>
    </source>
</evidence>
<feature type="transmembrane region" description="Helical" evidence="6">
    <location>
        <begin position="437"/>
        <end position="457"/>
    </location>
</feature>
<feature type="transmembrane region" description="Helical" evidence="6">
    <location>
        <begin position="290"/>
        <end position="312"/>
    </location>
</feature>
<feature type="transmembrane region" description="Helical" evidence="6">
    <location>
        <begin position="188"/>
        <end position="209"/>
    </location>
</feature>
<dbReference type="PANTHER" id="PTHR22950:SF349">
    <property type="entry name" value="AMINO ACID TRANSPORTER TRANSMEMBRANE DOMAIN-CONTAINING PROTEIN"/>
    <property type="match status" value="1"/>
</dbReference>
<dbReference type="AlphaFoldDB" id="A0A6J1MX09"/>
<feature type="transmembrane region" description="Helical" evidence="6">
    <location>
        <begin position="154"/>
        <end position="176"/>
    </location>
</feature>
<name>A0A6J1MX09_BICAN</name>
<evidence type="ECO:0000313" key="8">
    <source>
        <dbReference type="Proteomes" id="UP001652582"/>
    </source>
</evidence>
<evidence type="ECO:0000256" key="4">
    <source>
        <dbReference type="ARBA" id="ARBA00023136"/>
    </source>
</evidence>
<dbReference type="Pfam" id="PF01490">
    <property type="entry name" value="Aa_trans"/>
    <property type="match status" value="1"/>
</dbReference>
<feature type="transmembrane region" description="Helical" evidence="6">
    <location>
        <begin position="221"/>
        <end position="238"/>
    </location>
</feature>
<feature type="transmembrane region" description="Helical" evidence="6">
    <location>
        <begin position="401"/>
        <end position="425"/>
    </location>
</feature>
<evidence type="ECO:0000256" key="1">
    <source>
        <dbReference type="ARBA" id="ARBA00004141"/>
    </source>
</evidence>
<keyword evidence="8" id="KW-1185">Reference proteome</keyword>
<reference evidence="9" key="1">
    <citation type="submission" date="2025-08" db="UniProtKB">
        <authorList>
            <consortium name="RefSeq"/>
        </authorList>
    </citation>
    <scope>IDENTIFICATION</scope>
</reference>
<dbReference type="GeneID" id="112045509"/>
<dbReference type="GO" id="GO:0015179">
    <property type="term" value="F:L-amino acid transmembrane transporter activity"/>
    <property type="evidence" value="ECO:0007669"/>
    <property type="project" value="TreeGrafter"/>
</dbReference>